<evidence type="ECO:0000256" key="1">
    <source>
        <dbReference type="SAM" id="Phobius"/>
    </source>
</evidence>
<feature type="transmembrane region" description="Helical" evidence="1">
    <location>
        <begin position="146"/>
        <end position="170"/>
    </location>
</feature>
<organism evidence="2 3">
    <name type="scientific">Companilactobacillus mishanensis</name>
    <dbReference type="NCBI Taxonomy" id="2486008"/>
    <lineage>
        <taxon>Bacteria</taxon>
        <taxon>Bacillati</taxon>
        <taxon>Bacillota</taxon>
        <taxon>Bacilli</taxon>
        <taxon>Lactobacillales</taxon>
        <taxon>Lactobacillaceae</taxon>
        <taxon>Companilactobacillus</taxon>
    </lineage>
</organism>
<feature type="transmembrane region" description="Helical" evidence="1">
    <location>
        <begin position="87"/>
        <end position="108"/>
    </location>
</feature>
<dbReference type="EMBL" id="VDFM01000006">
    <property type="protein sequence ID" value="MQS52584.1"/>
    <property type="molecule type" value="Genomic_DNA"/>
</dbReference>
<keyword evidence="1" id="KW-0472">Membrane</keyword>
<evidence type="ECO:0008006" key="4">
    <source>
        <dbReference type="Google" id="ProtNLM"/>
    </source>
</evidence>
<dbReference type="RefSeq" id="WP_153383061.1">
    <property type="nucleotide sequence ID" value="NZ_VDFM01000006.1"/>
</dbReference>
<evidence type="ECO:0000313" key="3">
    <source>
        <dbReference type="Proteomes" id="UP000380386"/>
    </source>
</evidence>
<dbReference type="Proteomes" id="UP000380386">
    <property type="component" value="Unassembled WGS sequence"/>
</dbReference>
<evidence type="ECO:0000313" key="2">
    <source>
        <dbReference type="EMBL" id="MQS52584.1"/>
    </source>
</evidence>
<gene>
    <name evidence="2" type="ORF">FHL02_06080</name>
</gene>
<sequence>MSDSTFNTYSELAKGFGKKDQAYTEKFGFINKMMKFRPSREENHAFSLHLAKFYSVLTIVQMVLGFISFFTYISFREGLELPLMDFLTANYGMSSYILLVISIALMYLSKSKDSLLMAVIGWILMLFPITVLLFESFNNAMTSYLILSSLVAMEMVFWVNAMFAFFTALTHSDSTRLPFLIAEAVIALLFITPLILVSTLASLILVFFIIIYLIITILFTAYNNQLLKLDYLEKHQSDNKKSEWGLVFQSLSNSYVNIINFFVDIVLIVIKPRNNQGKE</sequence>
<accession>A0A5P0ZHS2</accession>
<keyword evidence="1" id="KW-1133">Transmembrane helix</keyword>
<comment type="caution">
    <text evidence="2">The sequence shown here is derived from an EMBL/GenBank/DDBJ whole genome shotgun (WGS) entry which is preliminary data.</text>
</comment>
<protein>
    <recommendedName>
        <fullName evidence="4">Bax inhibitor-1/YccA family protein</fullName>
    </recommendedName>
</protein>
<name>A0A5P0ZHS2_9LACO</name>
<feature type="transmembrane region" description="Helical" evidence="1">
    <location>
        <begin position="244"/>
        <end position="270"/>
    </location>
</feature>
<proteinExistence type="predicted"/>
<feature type="transmembrane region" description="Helical" evidence="1">
    <location>
        <begin position="203"/>
        <end position="223"/>
    </location>
</feature>
<feature type="transmembrane region" description="Helical" evidence="1">
    <location>
        <begin position="53"/>
        <end position="75"/>
    </location>
</feature>
<feature type="transmembrane region" description="Helical" evidence="1">
    <location>
        <begin position="177"/>
        <end position="197"/>
    </location>
</feature>
<feature type="transmembrane region" description="Helical" evidence="1">
    <location>
        <begin position="115"/>
        <end position="134"/>
    </location>
</feature>
<dbReference type="AlphaFoldDB" id="A0A5P0ZHS2"/>
<keyword evidence="1" id="KW-0812">Transmembrane</keyword>
<reference evidence="2 3" key="1">
    <citation type="journal article" date="2019" name="Syst. Appl. Microbiol.">
        <title>Polyphasic characterization of two novel Lactobacillus spp. isolated from blown salami packages: Description of Lactobacillus halodurans sp. nov. and Lactobacillus salsicarnum sp. nov.</title>
        <authorList>
            <person name="Schuster J.A."/>
            <person name="Klingl A."/>
            <person name="Vogel R.F."/>
            <person name="Ehrmann M.A."/>
        </authorList>
    </citation>
    <scope>NUCLEOTIDE SEQUENCE [LARGE SCALE GENOMIC DNA]</scope>
    <source>
        <strain evidence="2 3">TMW 1.2118</strain>
    </source>
</reference>